<dbReference type="RefSeq" id="WP_228873841.1">
    <property type="nucleotide sequence ID" value="NZ_JAHUVW010000004.1"/>
</dbReference>
<protein>
    <submittedName>
        <fullName evidence="1">Uncharacterized protein</fullName>
    </submittedName>
</protein>
<evidence type="ECO:0000313" key="1">
    <source>
        <dbReference type="EMBL" id="MBV7674123.1"/>
    </source>
</evidence>
<name>A0ABS6U1L2_STRHA</name>
<evidence type="ECO:0000313" key="2">
    <source>
        <dbReference type="Proteomes" id="UP000735541"/>
    </source>
</evidence>
<comment type="caution">
    <text evidence="1">The sequence shown here is derived from an EMBL/GenBank/DDBJ whole genome shotgun (WGS) entry which is preliminary data.</text>
</comment>
<reference evidence="1 2" key="1">
    <citation type="submission" date="2021-07" db="EMBL/GenBank/DDBJ databases">
        <title>Sequencing Streptomyces halstedii LGO-A4 genome an citrus endophytic actinomycete.</title>
        <authorList>
            <person name="Samborskyy M."/>
            <person name="Scott N."/>
            <person name="Deglau R."/>
            <person name="Dickens S."/>
            <person name="Oliveira L.G."/>
        </authorList>
    </citation>
    <scope>NUCLEOTIDE SEQUENCE [LARGE SCALE GENOMIC DNA]</scope>
    <source>
        <strain evidence="1 2">LGO-A4</strain>
    </source>
</reference>
<sequence length="108" mass="12084">MTLTLILDLFRDQHGDPTRWSTADIDSYLVIGEVAPPIPPLYSYAEMQAVAADWTRTAERKQSVADRLMAEGHETAAGIWARGAREAREYAAAARYGYPHYEAVLNGW</sequence>
<gene>
    <name evidence="1" type="ORF">STHAL_32265</name>
</gene>
<organism evidence="1 2">
    <name type="scientific">Streptomyces halstedii</name>
    <dbReference type="NCBI Taxonomy" id="1944"/>
    <lineage>
        <taxon>Bacteria</taxon>
        <taxon>Bacillati</taxon>
        <taxon>Actinomycetota</taxon>
        <taxon>Actinomycetes</taxon>
        <taxon>Kitasatosporales</taxon>
        <taxon>Streptomycetaceae</taxon>
        <taxon>Streptomyces</taxon>
    </lineage>
</organism>
<proteinExistence type="predicted"/>
<keyword evidence="2" id="KW-1185">Reference proteome</keyword>
<accession>A0ABS6U1L2</accession>
<dbReference type="EMBL" id="JAHUVW010000004">
    <property type="protein sequence ID" value="MBV7674123.1"/>
    <property type="molecule type" value="Genomic_DNA"/>
</dbReference>
<dbReference type="Proteomes" id="UP000735541">
    <property type="component" value="Unassembled WGS sequence"/>
</dbReference>